<evidence type="ECO:0000259" key="10">
    <source>
        <dbReference type="PROSITE" id="PS50157"/>
    </source>
</evidence>
<dbReference type="STRING" id="91928.A0A0D1YDD9"/>
<feature type="domain" description="C2H2-type" evidence="10">
    <location>
        <begin position="10"/>
        <end position="40"/>
    </location>
</feature>
<dbReference type="VEuPathDB" id="FungiDB:PV08_08163"/>
<keyword evidence="3 8" id="KW-0863">Zinc-finger</keyword>
<dbReference type="GO" id="GO:0005634">
    <property type="term" value="C:nucleus"/>
    <property type="evidence" value="ECO:0007669"/>
    <property type="project" value="UniProtKB-SubCell"/>
</dbReference>
<protein>
    <recommendedName>
        <fullName evidence="10">C2H2-type domain-containing protein</fullName>
    </recommendedName>
</protein>
<evidence type="ECO:0000256" key="6">
    <source>
        <dbReference type="ARBA" id="ARBA00023163"/>
    </source>
</evidence>
<dbReference type="PROSITE" id="PS50157">
    <property type="entry name" value="ZINC_FINGER_C2H2_2"/>
    <property type="match status" value="2"/>
</dbReference>
<keyword evidence="5" id="KW-0805">Transcription regulation</keyword>
<evidence type="ECO:0000313" key="11">
    <source>
        <dbReference type="EMBL" id="KIW12976.1"/>
    </source>
</evidence>
<evidence type="ECO:0000256" key="1">
    <source>
        <dbReference type="ARBA" id="ARBA00004123"/>
    </source>
</evidence>
<dbReference type="GeneID" id="27335246"/>
<evidence type="ECO:0000256" key="5">
    <source>
        <dbReference type="ARBA" id="ARBA00023015"/>
    </source>
</evidence>
<keyword evidence="4" id="KW-0862">Zinc</keyword>
<organism evidence="11 12">
    <name type="scientific">Exophiala spinifera</name>
    <dbReference type="NCBI Taxonomy" id="91928"/>
    <lineage>
        <taxon>Eukaryota</taxon>
        <taxon>Fungi</taxon>
        <taxon>Dikarya</taxon>
        <taxon>Ascomycota</taxon>
        <taxon>Pezizomycotina</taxon>
        <taxon>Eurotiomycetes</taxon>
        <taxon>Chaetothyriomycetidae</taxon>
        <taxon>Chaetothyriales</taxon>
        <taxon>Herpotrichiellaceae</taxon>
        <taxon>Exophiala</taxon>
    </lineage>
</organism>
<dbReference type="InterPro" id="IPR036236">
    <property type="entry name" value="Znf_C2H2_sf"/>
</dbReference>
<keyword evidence="7" id="KW-0539">Nucleus</keyword>
<dbReference type="PROSITE" id="PS00028">
    <property type="entry name" value="ZINC_FINGER_C2H2_1"/>
    <property type="match status" value="1"/>
</dbReference>
<evidence type="ECO:0000256" key="8">
    <source>
        <dbReference type="PROSITE-ProRule" id="PRU00042"/>
    </source>
</evidence>
<evidence type="ECO:0000256" key="9">
    <source>
        <dbReference type="SAM" id="MobiDB-lite"/>
    </source>
</evidence>
<dbReference type="AlphaFoldDB" id="A0A0D1YDD9"/>
<keyword evidence="2" id="KW-0479">Metal-binding</keyword>
<feature type="region of interest" description="Disordered" evidence="9">
    <location>
        <begin position="237"/>
        <end position="257"/>
    </location>
</feature>
<comment type="subcellular location">
    <subcellularLocation>
        <location evidence="1">Nucleus</location>
    </subcellularLocation>
</comment>
<dbReference type="HOGENOM" id="CLU_880090_0_0_1"/>
<reference evidence="11 12" key="1">
    <citation type="submission" date="2015-01" db="EMBL/GenBank/DDBJ databases">
        <title>The Genome Sequence of Exophiala spinifera CBS89968.</title>
        <authorList>
            <consortium name="The Broad Institute Genomics Platform"/>
            <person name="Cuomo C."/>
            <person name="de Hoog S."/>
            <person name="Gorbushina A."/>
            <person name="Stielow B."/>
            <person name="Teixiera M."/>
            <person name="Abouelleil A."/>
            <person name="Chapman S.B."/>
            <person name="Priest M."/>
            <person name="Young S.K."/>
            <person name="Wortman J."/>
            <person name="Nusbaum C."/>
            <person name="Birren B."/>
        </authorList>
    </citation>
    <scope>NUCLEOTIDE SEQUENCE [LARGE SCALE GENOMIC DNA]</scope>
    <source>
        <strain evidence="11 12">CBS 89968</strain>
    </source>
</reference>
<sequence>MANNDRVGGFSCSYPGCGKVFKAKSTLTTHVKGIHEDAYICKGCGTNFKDPSNLRRHLAKCAKASTDDKAKASASFICVWRSCRYSSRRDNVIRHHRTCKLKPEGLDAAFSPLPLRLSEDEKEQVKHGQLPATIKQIGQEDLPTQQEAPGPQVHVENLGGAFFKAPLPSPESLGNPLQLQEQVPGQIFQVQNFDGAFQAQWTPPEAGGNALLCQQEIPGPQLQVQDFSGALQAHQANPESWEEPLPRQQGVTGPLGQYPSPEEVNAANTTQWLTPEEKIEMYIRPALLLLDWVDGQRRLAKAQQPRSPRRQNQHWN</sequence>
<keyword evidence="6" id="KW-0804">Transcription</keyword>
<dbReference type="SUPFAM" id="SSF57667">
    <property type="entry name" value="beta-beta-alpha zinc fingers"/>
    <property type="match status" value="1"/>
</dbReference>
<dbReference type="RefSeq" id="XP_016233192.1">
    <property type="nucleotide sequence ID" value="XM_016382489.1"/>
</dbReference>
<dbReference type="Gene3D" id="3.30.160.60">
    <property type="entry name" value="Classic Zinc Finger"/>
    <property type="match status" value="2"/>
</dbReference>
<evidence type="ECO:0000256" key="7">
    <source>
        <dbReference type="ARBA" id="ARBA00023242"/>
    </source>
</evidence>
<dbReference type="PANTHER" id="PTHR46179">
    <property type="entry name" value="ZINC FINGER PROTEIN"/>
    <property type="match status" value="1"/>
</dbReference>
<accession>A0A0D1YDD9</accession>
<evidence type="ECO:0000313" key="12">
    <source>
        <dbReference type="Proteomes" id="UP000053328"/>
    </source>
</evidence>
<gene>
    <name evidence="11" type="ORF">PV08_08163</name>
</gene>
<proteinExistence type="predicted"/>
<dbReference type="Pfam" id="PF00096">
    <property type="entry name" value="zf-C2H2"/>
    <property type="match status" value="2"/>
</dbReference>
<dbReference type="EMBL" id="KN847497">
    <property type="protein sequence ID" value="KIW12976.1"/>
    <property type="molecule type" value="Genomic_DNA"/>
</dbReference>
<dbReference type="InterPro" id="IPR013087">
    <property type="entry name" value="Znf_C2H2_type"/>
</dbReference>
<dbReference type="PANTHER" id="PTHR46179:SF13">
    <property type="entry name" value="C2H2-TYPE DOMAIN-CONTAINING PROTEIN"/>
    <property type="match status" value="1"/>
</dbReference>
<evidence type="ECO:0000256" key="3">
    <source>
        <dbReference type="ARBA" id="ARBA00022771"/>
    </source>
</evidence>
<evidence type="ECO:0000256" key="2">
    <source>
        <dbReference type="ARBA" id="ARBA00022723"/>
    </source>
</evidence>
<dbReference type="SMART" id="SM00355">
    <property type="entry name" value="ZnF_C2H2"/>
    <property type="match status" value="2"/>
</dbReference>
<dbReference type="InterPro" id="IPR051061">
    <property type="entry name" value="Zinc_finger_trans_reg"/>
</dbReference>
<dbReference type="GO" id="GO:0008270">
    <property type="term" value="F:zinc ion binding"/>
    <property type="evidence" value="ECO:0007669"/>
    <property type="project" value="UniProtKB-KW"/>
</dbReference>
<evidence type="ECO:0000256" key="4">
    <source>
        <dbReference type="ARBA" id="ARBA00022833"/>
    </source>
</evidence>
<dbReference type="GO" id="GO:0006357">
    <property type="term" value="P:regulation of transcription by RNA polymerase II"/>
    <property type="evidence" value="ECO:0007669"/>
    <property type="project" value="TreeGrafter"/>
</dbReference>
<name>A0A0D1YDD9_9EURO</name>
<feature type="domain" description="C2H2-type" evidence="10">
    <location>
        <begin position="39"/>
        <end position="70"/>
    </location>
</feature>
<dbReference type="Proteomes" id="UP000053328">
    <property type="component" value="Unassembled WGS sequence"/>
</dbReference>
<dbReference type="OrthoDB" id="3437960at2759"/>
<keyword evidence="12" id="KW-1185">Reference proteome</keyword>